<organism evidence="1 2">
    <name type="scientific">Streptomyces ziwulingensis</name>
    <dbReference type="NCBI Taxonomy" id="1045501"/>
    <lineage>
        <taxon>Bacteria</taxon>
        <taxon>Bacillati</taxon>
        <taxon>Actinomycetota</taxon>
        <taxon>Actinomycetes</taxon>
        <taxon>Kitasatosporales</taxon>
        <taxon>Streptomycetaceae</taxon>
        <taxon>Streptomyces</taxon>
    </lineage>
</organism>
<dbReference type="Proteomes" id="UP001501265">
    <property type="component" value="Unassembled WGS sequence"/>
</dbReference>
<reference evidence="2" key="1">
    <citation type="journal article" date="2019" name="Int. J. Syst. Evol. Microbiol.">
        <title>The Global Catalogue of Microorganisms (GCM) 10K type strain sequencing project: providing services to taxonomists for standard genome sequencing and annotation.</title>
        <authorList>
            <consortium name="The Broad Institute Genomics Platform"/>
            <consortium name="The Broad Institute Genome Sequencing Center for Infectious Disease"/>
            <person name="Wu L."/>
            <person name="Ma J."/>
        </authorList>
    </citation>
    <scope>NUCLEOTIDE SEQUENCE [LARGE SCALE GENOMIC DNA]</scope>
    <source>
        <strain evidence="2">JCM 18081</strain>
    </source>
</reference>
<gene>
    <name evidence="1" type="ORF">GCM10023220_52580</name>
</gene>
<name>A0ABP9CMB4_9ACTN</name>
<keyword evidence="2" id="KW-1185">Reference proteome</keyword>
<proteinExistence type="predicted"/>
<comment type="caution">
    <text evidence="1">The sequence shown here is derived from an EMBL/GenBank/DDBJ whole genome shotgun (WGS) entry which is preliminary data.</text>
</comment>
<accession>A0ABP9CMB4</accession>
<dbReference type="EMBL" id="BAABIG010000057">
    <property type="protein sequence ID" value="GAA4814343.1"/>
    <property type="molecule type" value="Genomic_DNA"/>
</dbReference>
<protein>
    <submittedName>
        <fullName evidence="1">Uncharacterized protein</fullName>
    </submittedName>
</protein>
<sequence length="195" mass="20800">MPYTGLTPAAGPIRKTAQHRSISPYVTGAAGPRAARPAREAPAALAARTLLAALPTAALQFRIMGTEHDVTGYDGTYRLAAVDGRAATVPQAVGLRATRAGATGASRDTGRERTATMTVPLPTDTTRWRCTLCGNLTRFDVTRASKVVEYLHLDLAGEPKVEEREVLSETIESVRCRWCNAVDQVELVDRPGAGS</sequence>
<evidence type="ECO:0000313" key="2">
    <source>
        <dbReference type="Proteomes" id="UP001501265"/>
    </source>
</evidence>
<evidence type="ECO:0000313" key="1">
    <source>
        <dbReference type="EMBL" id="GAA4814343.1"/>
    </source>
</evidence>